<evidence type="ECO:0000256" key="1">
    <source>
        <dbReference type="ARBA" id="ARBA00022617"/>
    </source>
</evidence>
<feature type="region of interest" description="Disordered" evidence="5">
    <location>
        <begin position="77"/>
        <end position="107"/>
    </location>
</feature>
<dbReference type="PANTHER" id="PTHR35008:SF8">
    <property type="entry name" value="ALCOHOL DEHYDROGENASE CYTOCHROME C SUBUNIT"/>
    <property type="match status" value="1"/>
</dbReference>
<dbReference type="SUPFAM" id="SSF46626">
    <property type="entry name" value="Cytochrome c"/>
    <property type="match status" value="3"/>
</dbReference>
<evidence type="ECO:0000256" key="3">
    <source>
        <dbReference type="ARBA" id="ARBA00023004"/>
    </source>
</evidence>
<dbReference type="EMBL" id="CABVPP010000001">
    <property type="protein sequence ID" value="VWB08875.1"/>
    <property type="molecule type" value="Genomic_DNA"/>
</dbReference>
<dbReference type="InterPro" id="IPR009056">
    <property type="entry name" value="Cyt_c-like_dom"/>
</dbReference>
<dbReference type="PROSITE" id="PS51007">
    <property type="entry name" value="CYTC"/>
    <property type="match status" value="3"/>
</dbReference>
<dbReference type="GO" id="GO:0016491">
    <property type="term" value="F:oxidoreductase activity"/>
    <property type="evidence" value="ECO:0007669"/>
    <property type="project" value="InterPro"/>
</dbReference>
<name>A0A6P2GWN1_9BURK</name>
<keyword evidence="3 4" id="KW-0408">Iron</keyword>
<keyword evidence="1 4" id="KW-0349">Heme</keyword>
<reference evidence="7 8" key="1">
    <citation type="submission" date="2019-09" db="EMBL/GenBank/DDBJ databases">
        <authorList>
            <person name="Depoorter E."/>
        </authorList>
    </citation>
    <scope>NUCLEOTIDE SEQUENCE [LARGE SCALE GENOMIC DNA]</scope>
    <source>
        <strain evidence="7">LMG 26883</strain>
    </source>
</reference>
<dbReference type="Proteomes" id="UP000494162">
    <property type="component" value="Unassembled WGS sequence"/>
</dbReference>
<evidence type="ECO:0000259" key="6">
    <source>
        <dbReference type="PROSITE" id="PS51007"/>
    </source>
</evidence>
<dbReference type="Pfam" id="PF13442">
    <property type="entry name" value="Cytochrome_CBB3"/>
    <property type="match status" value="1"/>
</dbReference>
<feature type="domain" description="Cytochrome c" evidence="6">
    <location>
        <begin position="461"/>
        <end position="564"/>
    </location>
</feature>
<dbReference type="Gene3D" id="3.30.365.10">
    <property type="entry name" value="Aldehyde oxidase/xanthine dehydrogenase, molybdopterin binding domain"/>
    <property type="match status" value="2"/>
</dbReference>
<evidence type="ECO:0000313" key="7">
    <source>
        <dbReference type="EMBL" id="VWB08875.1"/>
    </source>
</evidence>
<dbReference type="InterPro" id="IPR051459">
    <property type="entry name" value="Cytochrome_c-type_DH"/>
</dbReference>
<evidence type="ECO:0000256" key="2">
    <source>
        <dbReference type="ARBA" id="ARBA00022723"/>
    </source>
</evidence>
<feature type="compositionally biased region" description="Low complexity" evidence="5">
    <location>
        <begin position="98"/>
        <end position="107"/>
    </location>
</feature>
<organism evidence="7 8">
    <name type="scientific">Burkholderia pseudomultivorans</name>
    <dbReference type="NCBI Taxonomy" id="1207504"/>
    <lineage>
        <taxon>Bacteria</taxon>
        <taxon>Pseudomonadati</taxon>
        <taxon>Pseudomonadota</taxon>
        <taxon>Betaproteobacteria</taxon>
        <taxon>Burkholderiales</taxon>
        <taxon>Burkholderiaceae</taxon>
        <taxon>Burkholderia</taxon>
        <taxon>Burkholderia cepacia complex</taxon>
    </lineage>
</organism>
<gene>
    <name evidence="7" type="ORF">BPS26883_00233</name>
</gene>
<keyword evidence="2 4" id="KW-0479">Metal-binding</keyword>
<feature type="compositionally biased region" description="Basic and acidic residues" evidence="5">
    <location>
        <begin position="77"/>
        <end position="95"/>
    </location>
</feature>
<evidence type="ECO:0000313" key="8">
    <source>
        <dbReference type="Proteomes" id="UP000494162"/>
    </source>
</evidence>
<evidence type="ECO:0000256" key="4">
    <source>
        <dbReference type="PROSITE-ProRule" id="PRU00433"/>
    </source>
</evidence>
<dbReference type="AlphaFoldDB" id="A0A6P2GWN1"/>
<dbReference type="GO" id="GO:0046872">
    <property type="term" value="F:metal ion binding"/>
    <property type="evidence" value="ECO:0007669"/>
    <property type="project" value="UniProtKB-KW"/>
</dbReference>
<feature type="domain" description="Cytochrome c" evidence="6">
    <location>
        <begin position="739"/>
        <end position="827"/>
    </location>
</feature>
<proteinExistence type="predicted"/>
<feature type="region of interest" description="Disordered" evidence="5">
    <location>
        <begin position="1"/>
        <end position="42"/>
    </location>
</feature>
<dbReference type="InterPro" id="IPR036909">
    <property type="entry name" value="Cyt_c-like_dom_sf"/>
</dbReference>
<dbReference type="Gene3D" id="1.10.760.10">
    <property type="entry name" value="Cytochrome c-like domain"/>
    <property type="match status" value="3"/>
</dbReference>
<protein>
    <submittedName>
        <fullName evidence="7">Putative cytochrome c</fullName>
    </submittedName>
</protein>
<dbReference type="SUPFAM" id="SSF56003">
    <property type="entry name" value="Molybdenum cofactor-binding domain"/>
    <property type="match status" value="1"/>
</dbReference>
<dbReference type="Pfam" id="PF00034">
    <property type="entry name" value="Cytochrom_C"/>
    <property type="match status" value="1"/>
</dbReference>
<sequence>MRDDRQMAVQADAPLATDNAPQDRDDASRTHHARYSWPAGEARTHASLDIETRIAPDGRITAWRYRAQLGAEQDDRDVLRLRLPSDDGARDRDDDPSSDAVPGAGASAAAPPFVYRHAQTSIEMAAAAAAIPLHAHVFARESFVDELAGALRRDPVALRLQHLDASEDTGPREIIRMVSERAAWGAPGTAGRPAGARLSGRGFAFDGARAPSSSGTIAVPATRADESAQPGIVATHDRHHEQPNADATHDSGDANWSAWVVDLDVDRATGEVAVRRVVAGQGVGAPDQASLAGLPAWQIEAAISRVMGTRLAARRAHDETDTAARPDAFAHELIFAGDARPDARDQRSAHDAHRIEQAAAPAAAAIANALYDATGVRFRAPPFDPERIRAALAHPESAGFGDEPAAVAPRRASRWRRWLAGGGIGGMAGGLIGLACAILSGPAPIAPVAPGGADAAMWSAATLERGRQIAIAGDCAVCHTAPGGAPNAGGLALDTPFGTIYTTNLTPDPETGIGAWSYPAFARAMREGIGRDGTHLYPAFPYTAFAKLSEPDLLALYAYLMSQPPVKHVPPKTKLPFPLDRRRLLAGWNWLFHDARPFTPDPSRSAAWNRGKYLVDGAGHCGACHTPRNALGAEKGGFAYLSGGEAEGWVAPPLVASRSAPVPWTEPALFEYLRTGFSAQHGVAAGPMAPVVAGLASLPASDVRAIAHYLSSLSPPVDAAAAADAAARHARGAETVATLGLENGRRAFDAACAVCHAESGGVGHFGVRPLMGLNTSVSQATPDNLLRVLHNGIDHPATERLGYMPGFRDAFDDRQMAELAAYIRARYAPGQPAWRNLADASARIRQEDVH</sequence>
<dbReference type="PANTHER" id="PTHR35008">
    <property type="entry name" value="BLL4482 PROTEIN-RELATED"/>
    <property type="match status" value="1"/>
</dbReference>
<dbReference type="InterPro" id="IPR037165">
    <property type="entry name" value="AldOxase/xan_DH_Mopterin-bd_sf"/>
</dbReference>
<feature type="domain" description="Cytochrome c" evidence="6">
    <location>
        <begin position="606"/>
        <end position="714"/>
    </location>
</feature>
<dbReference type="GO" id="GO:0020037">
    <property type="term" value="F:heme binding"/>
    <property type="evidence" value="ECO:0007669"/>
    <property type="project" value="InterPro"/>
</dbReference>
<accession>A0A6P2GWN1</accession>
<dbReference type="GO" id="GO:0009055">
    <property type="term" value="F:electron transfer activity"/>
    <property type="evidence" value="ECO:0007669"/>
    <property type="project" value="InterPro"/>
</dbReference>
<evidence type="ECO:0000256" key="5">
    <source>
        <dbReference type="SAM" id="MobiDB-lite"/>
    </source>
</evidence>